<dbReference type="AlphaFoldDB" id="A0A4Z0M5V3"/>
<evidence type="ECO:0008006" key="4">
    <source>
        <dbReference type="Google" id="ProtNLM"/>
    </source>
</evidence>
<evidence type="ECO:0000313" key="3">
    <source>
        <dbReference type="Proteomes" id="UP000298050"/>
    </source>
</evidence>
<name>A0A4Z0M5V3_9GAMM</name>
<keyword evidence="3" id="KW-1185">Reference proteome</keyword>
<dbReference type="RefSeq" id="WP_135442037.1">
    <property type="nucleotide sequence ID" value="NZ_SRLE01000005.1"/>
</dbReference>
<protein>
    <recommendedName>
        <fullName evidence="4">Outer membrane protein beta-barrel domain-containing protein</fullName>
    </recommendedName>
</protein>
<keyword evidence="1" id="KW-0732">Signal</keyword>
<evidence type="ECO:0000313" key="2">
    <source>
        <dbReference type="EMBL" id="TGD74871.1"/>
    </source>
</evidence>
<accession>A0A4Z0M5V3</accession>
<dbReference type="EMBL" id="SRLE01000005">
    <property type="protein sequence ID" value="TGD74871.1"/>
    <property type="molecule type" value="Genomic_DNA"/>
</dbReference>
<evidence type="ECO:0000256" key="1">
    <source>
        <dbReference type="SAM" id="SignalP"/>
    </source>
</evidence>
<organism evidence="2 3">
    <name type="scientific">Mangrovimicrobium sediminis</name>
    <dbReference type="NCBI Taxonomy" id="2562682"/>
    <lineage>
        <taxon>Bacteria</taxon>
        <taxon>Pseudomonadati</taxon>
        <taxon>Pseudomonadota</taxon>
        <taxon>Gammaproteobacteria</taxon>
        <taxon>Cellvibrionales</taxon>
        <taxon>Halieaceae</taxon>
        <taxon>Mangrovimicrobium</taxon>
    </lineage>
</organism>
<proteinExistence type="predicted"/>
<comment type="caution">
    <text evidence="2">The sequence shown here is derived from an EMBL/GenBank/DDBJ whole genome shotgun (WGS) entry which is preliminary data.</text>
</comment>
<feature type="chain" id="PRO_5021292647" description="Outer membrane protein beta-barrel domain-containing protein" evidence="1">
    <location>
        <begin position="26"/>
        <end position="254"/>
    </location>
</feature>
<reference evidence="2 3" key="1">
    <citation type="submission" date="2019-04" db="EMBL/GenBank/DDBJ databases">
        <title>Taxonomy of novel Haliea sp. from mangrove soil of West Coast of India.</title>
        <authorList>
            <person name="Verma A."/>
            <person name="Kumar P."/>
            <person name="Krishnamurthi S."/>
        </authorList>
    </citation>
    <scope>NUCLEOTIDE SEQUENCE [LARGE SCALE GENOMIC DNA]</scope>
    <source>
        <strain evidence="2 3">SAOS-164</strain>
    </source>
</reference>
<dbReference type="Proteomes" id="UP000298050">
    <property type="component" value="Unassembled WGS sequence"/>
</dbReference>
<sequence length="254" mass="27919">MKKSTAIALFTALTPAAFVAAPAPASDGWDFSLSPYLWFAGLDGDIATVPGLPEVPVDISPSDAFDDNEASYMLIFSGKQGRHGFLADFIYTDTRSDEDLVKELDLTLRSITKDTRLSLAYTYELYNANQSVLDLFAGARYWDVDTTLKFGGGLGFLAGKRIENSEDWIDPMVGLKGRTPLGDTKFYLVGWLGMGGLGIGSDIFYDASFNLGYQWTDSIGTTLGYRVLDVDYDDDGYVYDVQQYGFSAGLTWTF</sequence>
<gene>
    <name evidence="2" type="ORF">E4634_06675</name>
</gene>
<feature type="signal peptide" evidence="1">
    <location>
        <begin position="1"/>
        <end position="25"/>
    </location>
</feature>
<dbReference type="OrthoDB" id="5725705at2"/>